<proteinExistence type="predicted"/>
<feature type="non-terminal residue" evidence="2">
    <location>
        <position position="1"/>
    </location>
</feature>
<dbReference type="Pfam" id="PF13638">
    <property type="entry name" value="PIN_4"/>
    <property type="match status" value="1"/>
</dbReference>
<dbReference type="GO" id="GO:0070034">
    <property type="term" value="F:telomerase RNA binding"/>
    <property type="evidence" value="ECO:0007669"/>
    <property type="project" value="TreeGrafter"/>
</dbReference>
<feature type="domain" description="PIN" evidence="1">
    <location>
        <begin position="51"/>
        <end position="116"/>
    </location>
</feature>
<reference evidence="2 3" key="1">
    <citation type="journal article" date="2021" name="Elife">
        <title>Chloroplast acquisition without the gene transfer in kleptoplastic sea slugs, Plakobranchus ocellatus.</title>
        <authorList>
            <person name="Maeda T."/>
            <person name="Takahashi S."/>
            <person name="Yoshida T."/>
            <person name="Shimamura S."/>
            <person name="Takaki Y."/>
            <person name="Nagai Y."/>
            <person name="Toyoda A."/>
            <person name="Suzuki Y."/>
            <person name="Arimoto A."/>
            <person name="Ishii H."/>
            <person name="Satoh N."/>
            <person name="Nishiyama T."/>
            <person name="Hasebe M."/>
            <person name="Maruyama T."/>
            <person name="Minagawa J."/>
            <person name="Obokata J."/>
            <person name="Shigenobu S."/>
        </authorList>
    </citation>
    <scope>NUCLEOTIDE SEQUENCE [LARGE SCALE GENOMIC DNA]</scope>
</reference>
<dbReference type="CDD" id="cd09884">
    <property type="entry name" value="PIN_Smg5-like"/>
    <property type="match status" value="1"/>
</dbReference>
<comment type="caution">
    <text evidence="2">The sequence shown here is derived from an EMBL/GenBank/DDBJ whole genome shotgun (WGS) entry which is preliminary data.</text>
</comment>
<name>A0AAV4D1I5_9GAST</name>
<dbReference type="GO" id="GO:0005697">
    <property type="term" value="C:telomerase holoenzyme complex"/>
    <property type="evidence" value="ECO:0007669"/>
    <property type="project" value="TreeGrafter"/>
</dbReference>
<dbReference type="Proteomes" id="UP000735302">
    <property type="component" value="Unassembled WGS sequence"/>
</dbReference>
<dbReference type="EMBL" id="BLXT01007308">
    <property type="protein sequence ID" value="GFO37960.1"/>
    <property type="molecule type" value="Genomic_DNA"/>
</dbReference>
<dbReference type="InterPro" id="IPR002716">
    <property type="entry name" value="PIN_dom"/>
</dbReference>
<dbReference type="PANTHER" id="PTHR15696">
    <property type="entry name" value="SMG-7 SUPPRESSOR WITH MORPHOLOGICAL EFFECT ON GENITALIA PROTEIN 7"/>
    <property type="match status" value="1"/>
</dbReference>
<dbReference type="InterPro" id="IPR045153">
    <property type="entry name" value="Est1/Ebs1-like"/>
</dbReference>
<dbReference type="GO" id="GO:0042162">
    <property type="term" value="F:telomeric DNA binding"/>
    <property type="evidence" value="ECO:0007669"/>
    <property type="project" value="TreeGrafter"/>
</dbReference>
<gene>
    <name evidence="2" type="ORF">PoB_006446500</name>
</gene>
<dbReference type="AlphaFoldDB" id="A0AAV4D1I5"/>
<accession>A0AAV4D1I5</accession>
<organism evidence="2 3">
    <name type="scientific">Plakobranchus ocellatus</name>
    <dbReference type="NCBI Taxonomy" id="259542"/>
    <lineage>
        <taxon>Eukaryota</taxon>
        <taxon>Metazoa</taxon>
        <taxon>Spiralia</taxon>
        <taxon>Lophotrochozoa</taxon>
        <taxon>Mollusca</taxon>
        <taxon>Gastropoda</taxon>
        <taxon>Heterobranchia</taxon>
        <taxon>Euthyneura</taxon>
        <taxon>Panpulmonata</taxon>
        <taxon>Sacoglossa</taxon>
        <taxon>Placobranchoidea</taxon>
        <taxon>Plakobranchidae</taxon>
        <taxon>Plakobranchus</taxon>
    </lineage>
</organism>
<dbReference type="Gene3D" id="3.40.50.1010">
    <property type="entry name" value="5'-nuclease"/>
    <property type="match status" value="1"/>
</dbReference>
<evidence type="ECO:0000313" key="3">
    <source>
        <dbReference type="Proteomes" id="UP000735302"/>
    </source>
</evidence>
<keyword evidence="3" id="KW-1185">Reference proteome</keyword>
<dbReference type="PANTHER" id="PTHR15696:SF7">
    <property type="entry name" value="NONSENSE-MEDIATED MRNA DECAY FACTOR"/>
    <property type="match status" value="1"/>
</dbReference>
<evidence type="ECO:0000313" key="2">
    <source>
        <dbReference type="EMBL" id="GFO37960.1"/>
    </source>
</evidence>
<sequence length="218" mass="24368">KDAESRRNQLMRDMAQLRLQAEVSELEGSLRAGEPVFPPYVLVDDAALCQHLARVRELVATARCILVIPLAVVDSLDMHKKDSPKAREAIRWLETQLRKGNRYIRAQKPKETKTNGQHSVLKKRNRDTWYILELLGCARYLAQQTGTFTGGNQSHTGGNSAQNNVVAVVTGHQWLMAPPLHPALQQVKAAAEQEGVTIDTVQDFGRKWKSILQQQGNG</sequence>
<evidence type="ECO:0000259" key="1">
    <source>
        <dbReference type="Pfam" id="PF13638"/>
    </source>
</evidence>
<protein>
    <submittedName>
        <fullName evidence="2">Protein smg5</fullName>
    </submittedName>
</protein>
<dbReference type="GO" id="GO:0000184">
    <property type="term" value="P:nuclear-transcribed mRNA catabolic process, nonsense-mediated decay"/>
    <property type="evidence" value="ECO:0007669"/>
    <property type="project" value="TreeGrafter"/>
</dbReference>